<name>A0ABS1CR64_9PROT</name>
<dbReference type="InterPro" id="IPR005021">
    <property type="entry name" value="Terminase_largesu-like"/>
</dbReference>
<dbReference type="Pfam" id="PF03354">
    <property type="entry name" value="TerL_ATPase"/>
    <property type="match status" value="1"/>
</dbReference>
<dbReference type="Proteomes" id="UP000697995">
    <property type="component" value="Unassembled WGS sequence"/>
</dbReference>
<comment type="caution">
    <text evidence="3">The sequence shown here is derived from an EMBL/GenBank/DDBJ whole genome shotgun (WGS) entry which is preliminary data.</text>
</comment>
<dbReference type="Gene3D" id="3.40.50.300">
    <property type="entry name" value="P-loop containing nucleotide triphosphate hydrolases"/>
    <property type="match status" value="1"/>
</dbReference>
<evidence type="ECO:0000313" key="4">
    <source>
        <dbReference type="Proteomes" id="UP000697995"/>
    </source>
</evidence>
<dbReference type="InterPro" id="IPR046462">
    <property type="entry name" value="TerL_nuclease"/>
</dbReference>
<gene>
    <name evidence="3" type="ORF">CKO45_01255</name>
</gene>
<feature type="domain" description="Terminase large subunit-like endonuclease" evidence="2">
    <location>
        <begin position="268"/>
        <end position="544"/>
    </location>
</feature>
<dbReference type="PANTHER" id="PTHR41287:SF1">
    <property type="entry name" value="PROTEIN YMFN"/>
    <property type="match status" value="1"/>
</dbReference>
<dbReference type="InterPro" id="IPR027417">
    <property type="entry name" value="P-loop_NTPase"/>
</dbReference>
<sequence length="561" mass="60983">MTVWQFAVPDWWERLQAGRSLLPDLPLDHAQAAVAVDIFNRIRLPDVEGQPPLAEAAGEWFRDVVRVIFGSRDPETGLRRVPGVFLEVPKKNSKTTNSAALMLTALLMNVRPNAQFGLFGPTQEIADLAFSAAAKMIEATPDYSSVFDVKDYNKTIVMKAGKGKGSWLKITTFDMQTATGGKYAGWLLDELHLLGKVHYASRVLGQLRGAASAIPEQFGVIISTQSDEPPAGAFKEELTYARAVRDGRVPRPSVLPMLYEFPRQVQADEAKPWRDPATWPAVLPNLGRSVSLDVLLRDYETAREKGEAEERRWASQHLNLEIGLALHADAWAGAEHWAPNAEPGLTLDALLARCEVATIGIDGGGLDDLFGLAVVGRETGTRRWLHWGRAWAHPIVLQRRKAEAARLRDFAQDGDLMLVERMGDDLAGVVEVVRAVRDAGLLPEKHAVGLDPAGIGAVLDALAEIGIEGEQVAGVSQGWRLNGAIKTTERRLAEGEMRHAGQPLMAWSVGNAKAEPKGNAVSITKQAAGSAKIDPLIALFCAVELMARNPVARSGADQVFV</sequence>
<keyword evidence="4" id="KW-1185">Reference proteome</keyword>
<reference evidence="3 4" key="1">
    <citation type="journal article" date="2020" name="Microorganisms">
        <title>Osmotic Adaptation and Compatible Solute Biosynthesis of Phototrophic Bacteria as Revealed from Genome Analyses.</title>
        <authorList>
            <person name="Imhoff J.F."/>
            <person name="Rahn T."/>
            <person name="Kunzel S."/>
            <person name="Keller A."/>
            <person name="Neulinger S.C."/>
        </authorList>
    </citation>
    <scope>NUCLEOTIDE SEQUENCE [LARGE SCALE GENOMIC DNA]</scope>
    <source>
        <strain evidence="3 4">DSM 15382</strain>
    </source>
</reference>
<protein>
    <submittedName>
        <fullName evidence="3">Terminase</fullName>
    </submittedName>
</protein>
<dbReference type="PANTHER" id="PTHR41287">
    <property type="match status" value="1"/>
</dbReference>
<dbReference type="InterPro" id="IPR046461">
    <property type="entry name" value="TerL_ATPase"/>
</dbReference>
<evidence type="ECO:0000259" key="2">
    <source>
        <dbReference type="Pfam" id="PF20441"/>
    </source>
</evidence>
<proteinExistence type="predicted"/>
<dbReference type="EMBL" id="NRSG01000004">
    <property type="protein sequence ID" value="MBK1656853.1"/>
    <property type="molecule type" value="Genomic_DNA"/>
</dbReference>
<feature type="domain" description="Terminase large subunit-like ATPase" evidence="1">
    <location>
        <begin position="60"/>
        <end position="241"/>
    </location>
</feature>
<accession>A0ABS1CR64</accession>
<dbReference type="Pfam" id="PF20441">
    <property type="entry name" value="TerL_nuclease"/>
    <property type="match status" value="1"/>
</dbReference>
<organism evidence="3 4">
    <name type="scientific">Paracraurococcus ruber</name>
    <dbReference type="NCBI Taxonomy" id="77675"/>
    <lineage>
        <taxon>Bacteria</taxon>
        <taxon>Pseudomonadati</taxon>
        <taxon>Pseudomonadota</taxon>
        <taxon>Alphaproteobacteria</taxon>
        <taxon>Acetobacterales</taxon>
        <taxon>Roseomonadaceae</taxon>
        <taxon>Paracraurococcus</taxon>
    </lineage>
</organism>
<evidence type="ECO:0000259" key="1">
    <source>
        <dbReference type="Pfam" id="PF03354"/>
    </source>
</evidence>
<dbReference type="RefSeq" id="WP_133217854.1">
    <property type="nucleotide sequence ID" value="NZ_NRSG01000004.1"/>
</dbReference>
<evidence type="ECO:0000313" key="3">
    <source>
        <dbReference type="EMBL" id="MBK1656853.1"/>
    </source>
</evidence>